<comment type="caution">
    <text evidence="1">The sequence shown here is derived from an EMBL/GenBank/DDBJ whole genome shotgun (WGS) entry which is preliminary data.</text>
</comment>
<sequence length="81" mass="9305">MGIGNTSTYDTLVKNTRMEESVGIGNMTRKNGYRRTSCVSANEWVFVKCSGESSDEEKDSAKKELIEFENYDLRNRVVSRW</sequence>
<name>A0AAW0JIW2_QUESU</name>
<evidence type="ECO:0000313" key="1">
    <source>
        <dbReference type="EMBL" id="KAK7826618.1"/>
    </source>
</evidence>
<proteinExistence type="predicted"/>
<reference evidence="1 2" key="1">
    <citation type="journal article" date="2018" name="Sci. Data">
        <title>The draft genome sequence of cork oak.</title>
        <authorList>
            <person name="Ramos A.M."/>
            <person name="Usie A."/>
            <person name="Barbosa P."/>
            <person name="Barros P.M."/>
            <person name="Capote T."/>
            <person name="Chaves I."/>
            <person name="Simoes F."/>
            <person name="Abreu I."/>
            <person name="Carrasquinho I."/>
            <person name="Faro C."/>
            <person name="Guimaraes J.B."/>
            <person name="Mendonca D."/>
            <person name="Nobrega F."/>
            <person name="Rodrigues L."/>
            <person name="Saibo N.J.M."/>
            <person name="Varela M.C."/>
            <person name="Egas C."/>
            <person name="Matos J."/>
            <person name="Miguel C.M."/>
            <person name="Oliveira M.M."/>
            <person name="Ricardo C.P."/>
            <person name="Goncalves S."/>
        </authorList>
    </citation>
    <scope>NUCLEOTIDE SEQUENCE [LARGE SCALE GENOMIC DNA]</scope>
    <source>
        <strain evidence="2">cv. HL8</strain>
    </source>
</reference>
<dbReference type="Proteomes" id="UP000237347">
    <property type="component" value="Unassembled WGS sequence"/>
</dbReference>
<gene>
    <name evidence="1" type="ORF">CFP56_032034</name>
</gene>
<evidence type="ECO:0000313" key="2">
    <source>
        <dbReference type="Proteomes" id="UP000237347"/>
    </source>
</evidence>
<keyword evidence="2" id="KW-1185">Reference proteome</keyword>
<accession>A0AAW0JIW2</accession>
<dbReference type="AlphaFoldDB" id="A0AAW0JIW2"/>
<organism evidence="1 2">
    <name type="scientific">Quercus suber</name>
    <name type="common">Cork oak</name>
    <dbReference type="NCBI Taxonomy" id="58331"/>
    <lineage>
        <taxon>Eukaryota</taxon>
        <taxon>Viridiplantae</taxon>
        <taxon>Streptophyta</taxon>
        <taxon>Embryophyta</taxon>
        <taxon>Tracheophyta</taxon>
        <taxon>Spermatophyta</taxon>
        <taxon>Magnoliopsida</taxon>
        <taxon>eudicotyledons</taxon>
        <taxon>Gunneridae</taxon>
        <taxon>Pentapetalae</taxon>
        <taxon>rosids</taxon>
        <taxon>fabids</taxon>
        <taxon>Fagales</taxon>
        <taxon>Fagaceae</taxon>
        <taxon>Quercus</taxon>
    </lineage>
</organism>
<protein>
    <submittedName>
        <fullName evidence="1">Uncharacterized protein</fullName>
    </submittedName>
</protein>
<dbReference type="EMBL" id="PKMF04000542">
    <property type="protein sequence ID" value="KAK7826618.1"/>
    <property type="molecule type" value="Genomic_DNA"/>
</dbReference>